<sequence>MILAEDQIYSATLFWEHGNRLTLHIKSNVSGSHLDML</sequence>
<name>G2YV75_BOTF4</name>
<dbReference type="Proteomes" id="UP000008177">
    <property type="component" value="Unplaced contigs"/>
</dbReference>
<dbReference type="AlphaFoldDB" id="G2YV75"/>
<dbReference type="InParanoid" id="G2YV75"/>
<organism evidence="1 2">
    <name type="scientific">Botryotinia fuckeliana (strain T4)</name>
    <name type="common">Noble rot fungus</name>
    <name type="synonym">Botrytis cinerea</name>
    <dbReference type="NCBI Taxonomy" id="999810"/>
    <lineage>
        <taxon>Eukaryota</taxon>
        <taxon>Fungi</taxon>
        <taxon>Dikarya</taxon>
        <taxon>Ascomycota</taxon>
        <taxon>Pezizomycotina</taxon>
        <taxon>Leotiomycetes</taxon>
        <taxon>Helotiales</taxon>
        <taxon>Sclerotiniaceae</taxon>
        <taxon>Botrytis</taxon>
    </lineage>
</organism>
<gene>
    <name evidence="1" type="ORF">BofuT4_uP155140.1</name>
</gene>
<evidence type="ECO:0000313" key="2">
    <source>
        <dbReference type="Proteomes" id="UP000008177"/>
    </source>
</evidence>
<evidence type="ECO:0000313" key="1">
    <source>
        <dbReference type="EMBL" id="CCD55523.1"/>
    </source>
</evidence>
<protein>
    <submittedName>
        <fullName evidence="1">Uncharacterized protein</fullName>
    </submittedName>
</protein>
<dbReference type="EMBL" id="FQ790355">
    <property type="protein sequence ID" value="CCD55523.1"/>
    <property type="molecule type" value="Genomic_DNA"/>
</dbReference>
<proteinExistence type="predicted"/>
<accession>G2YV75</accession>
<dbReference type="HOGENOM" id="CLU_3350998_0_0_1"/>
<reference evidence="2" key="1">
    <citation type="journal article" date="2011" name="PLoS Genet.">
        <title>Genomic analysis of the necrotrophic fungal pathogens Sclerotinia sclerotiorum and Botrytis cinerea.</title>
        <authorList>
            <person name="Amselem J."/>
            <person name="Cuomo C.A."/>
            <person name="van Kan J.A."/>
            <person name="Viaud M."/>
            <person name="Benito E.P."/>
            <person name="Couloux A."/>
            <person name="Coutinho P.M."/>
            <person name="de Vries R.P."/>
            <person name="Dyer P.S."/>
            <person name="Fillinger S."/>
            <person name="Fournier E."/>
            <person name="Gout L."/>
            <person name="Hahn M."/>
            <person name="Kohn L."/>
            <person name="Lapalu N."/>
            <person name="Plummer K.M."/>
            <person name="Pradier J.M."/>
            <person name="Quevillon E."/>
            <person name="Sharon A."/>
            <person name="Simon A."/>
            <person name="ten Have A."/>
            <person name="Tudzynski B."/>
            <person name="Tudzynski P."/>
            <person name="Wincker P."/>
            <person name="Andrew M."/>
            <person name="Anthouard V."/>
            <person name="Beever R.E."/>
            <person name="Beffa R."/>
            <person name="Benoit I."/>
            <person name="Bouzid O."/>
            <person name="Brault B."/>
            <person name="Chen Z."/>
            <person name="Choquer M."/>
            <person name="Collemare J."/>
            <person name="Cotton P."/>
            <person name="Danchin E.G."/>
            <person name="Da Silva C."/>
            <person name="Gautier A."/>
            <person name="Giraud C."/>
            <person name="Giraud T."/>
            <person name="Gonzalez C."/>
            <person name="Grossetete S."/>
            <person name="Guldener U."/>
            <person name="Henrissat B."/>
            <person name="Howlett B.J."/>
            <person name="Kodira C."/>
            <person name="Kretschmer M."/>
            <person name="Lappartient A."/>
            <person name="Leroch M."/>
            <person name="Levis C."/>
            <person name="Mauceli E."/>
            <person name="Neuveglise C."/>
            <person name="Oeser B."/>
            <person name="Pearson M."/>
            <person name="Poulain J."/>
            <person name="Poussereau N."/>
            <person name="Quesneville H."/>
            <person name="Rascle C."/>
            <person name="Schumacher J."/>
            <person name="Segurens B."/>
            <person name="Sexton A."/>
            <person name="Silva E."/>
            <person name="Sirven C."/>
            <person name="Soanes D.M."/>
            <person name="Talbot N.J."/>
            <person name="Templeton M."/>
            <person name="Yandava C."/>
            <person name="Yarden O."/>
            <person name="Zeng Q."/>
            <person name="Rollins J.A."/>
            <person name="Lebrun M.H."/>
            <person name="Dickman M."/>
        </authorList>
    </citation>
    <scope>NUCLEOTIDE SEQUENCE [LARGE SCALE GENOMIC DNA]</scope>
    <source>
        <strain evidence="2">T4</strain>
    </source>
</reference>